<sequence length="394" mass="45270">MAWSDVDKTLTDSLIGDLKCALSNVLLRRIFHLEQSILALDEEGFRRNYQSHMIEVYVMLIRSTNSFVGDPTSRRFYDQLEDIRKQISERTLTQKEFCQFLGGYRATSASQFLNRSFQNVQSSSSFDAMIWNSLCDSATHIPPFPISTRDNQEAIFMLSNGVFRALQIGQPLPWQNPIHPKRTEMLLASYPQVLFGEACGENEGSLLFPPLHHFISRVHVYHGERLIFQNAGKTVEIPFDAYCEILHDLLSSIEMLHAGERTPEEISFSHYEDLIVVAIQKLIQRRVFDVHPSDNVPIIVDARHLTVARAMLTKGHPHNHVMLYAAGIPHLVERTAAEFGYALQLEENYNIEMHAELQHYEPGIYGHDADLFKRNRRRDPLSLTSEWPGFWTST</sequence>
<dbReference type="Proteomes" id="UP000294933">
    <property type="component" value="Unassembled WGS sequence"/>
</dbReference>
<organism evidence="1 2">
    <name type="scientific">Rickenella mellea</name>
    <dbReference type="NCBI Taxonomy" id="50990"/>
    <lineage>
        <taxon>Eukaryota</taxon>
        <taxon>Fungi</taxon>
        <taxon>Dikarya</taxon>
        <taxon>Basidiomycota</taxon>
        <taxon>Agaricomycotina</taxon>
        <taxon>Agaricomycetes</taxon>
        <taxon>Hymenochaetales</taxon>
        <taxon>Rickenellaceae</taxon>
        <taxon>Rickenella</taxon>
    </lineage>
</organism>
<accession>A0A4Y7PM10</accession>
<proteinExistence type="predicted"/>
<dbReference type="VEuPathDB" id="FungiDB:BD410DRAFT_795742"/>
<evidence type="ECO:0000313" key="1">
    <source>
        <dbReference type="EMBL" id="TDL16031.1"/>
    </source>
</evidence>
<dbReference type="AlphaFoldDB" id="A0A4Y7PM10"/>
<evidence type="ECO:0000313" key="2">
    <source>
        <dbReference type="Proteomes" id="UP000294933"/>
    </source>
</evidence>
<reference evidence="1 2" key="1">
    <citation type="submission" date="2018-06" db="EMBL/GenBank/DDBJ databases">
        <title>A transcriptomic atlas of mushroom development highlights an independent origin of complex multicellularity.</title>
        <authorList>
            <consortium name="DOE Joint Genome Institute"/>
            <person name="Krizsan K."/>
            <person name="Almasi E."/>
            <person name="Merenyi Z."/>
            <person name="Sahu N."/>
            <person name="Viragh M."/>
            <person name="Koszo T."/>
            <person name="Mondo S."/>
            <person name="Kiss B."/>
            <person name="Balint B."/>
            <person name="Kues U."/>
            <person name="Barry K."/>
            <person name="Hegedus J.C."/>
            <person name="Henrissat B."/>
            <person name="Johnson J."/>
            <person name="Lipzen A."/>
            <person name="Ohm R."/>
            <person name="Nagy I."/>
            <person name="Pangilinan J."/>
            <person name="Yan J."/>
            <person name="Xiong Y."/>
            <person name="Grigoriev I.V."/>
            <person name="Hibbett D.S."/>
            <person name="Nagy L.G."/>
        </authorList>
    </citation>
    <scope>NUCLEOTIDE SEQUENCE [LARGE SCALE GENOMIC DNA]</scope>
    <source>
        <strain evidence="1 2">SZMC22713</strain>
    </source>
</reference>
<keyword evidence="2" id="KW-1185">Reference proteome</keyword>
<protein>
    <submittedName>
        <fullName evidence="1">Uncharacterized protein</fullName>
    </submittedName>
</protein>
<name>A0A4Y7PM10_9AGAM</name>
<gene>
    <name evidence="1" type="ORF">BD410DRAFT_795742</name>
</gene>
<dbReference type="EMBL" id="ML170253">
    <property type="protein sequence ID" value="TDL16031.1"/>
    <property type="molecule type" value="Genomic_DNA"/>
</dbReference>